<evidence type="ECO:0000313" key="3">
    <source>
        <dbReference type="EMBL" id="MDT0417767.1"/>
    </source>
</evidence>
<organism evidence="3 4">
    <name type="scientific">Streptomyces evansiae</name>
    <dbReference type="NCBI Taxonomy" id="3075535"/>
    <lineage>
        <taxon>Bacteria</taxon>
        <taxon>Bacillati</taxon>
        <taxon>Actinomycetota</taxon>
        <taxon>Actinomycetes</taxon>
        <taxon>Kitasatosporales</taxon>
        <taxon>Streptomycetaceae</taxon>
        <taxon>Streptomyces</taxon>
    </lineage>
</organism>
<accession>A0ABD5EB01</accession>
<evidence type="ECO:0000313" key="5">
    <source>
        <dbReference type="Proteomes" id="UP001183610"/>
    </source>
</evidence>
<name>A0ABD5EB01_9ACTN</name>
<evidence type="ECO:0000313" key="4">
    <source>
        <dbReference type="Proteomes" id="UP001183607"/>
    </source>
</evidence>
<dbReference type="AlphaFoldDB" id="A0ABD5EB01"/>
<dbReference type="RefSeq" id="WP_010269363.1">
    <property type="nucleotide sequence ID" value="NZ_JAVRER010000032.1"/>
</dbReference>
<reference evidence="3" key="2">
    <citation type="submission" date="2024-03" db="EMBL/GenBank/DDBJ databases">
        <title>30 novel species of actinomycetes from the DSMZ collection.</title>
        <authorList>
            <person name="Nouioui I."/>
        </authorList>
    </citation>
    <scope>NUCLEOTIDE SEQUENCE</scope>
    <source>
        <strain evidence="5">DSM 41979</strain>
        <strain evidence="3">DSM 41982</strain>
    </source>
</reference>
<evidence type="ECO:0000313" key="2">
    <source>
        <dbReference type="EMBL" id="MDT0411038.1"/>
    </source>
</evidence>
<comment type="caution">
    <text evidence="3">The sequence shown here is derived from an EMBL/GenBank/DDBJ whole genome shotgun (WGS) entry which is preliminary data.</text>
</comment>
<proteinExistence type="predicted"/>
<evidence type="ECO:0000259" key="1">
    <source>
        <dbReference type="PROSITE" id="PS51819"/>
    </source>
</evidence>
<sequence>MVQVLSSRILLRPTDPDRSRDFYGRKLGLAVHREFGTGEERGVVYFLGNGFLEVSGRSAEPPSSALGIWLQVPDAAAAHEELRRAGVEIAREPREEPWGLIEMWVRDPDGVRIAVIEVPERHPLRWRP</sequence>
<dbReference type="InterPro" id="IPR029068">
    <property type="entry name" value="Glyas_Bleomycin-R_OHBP_Dase"/>
</dbReference>
<dbReference type="Proteomes" id="UP001183610">
    <property type="component" value="Unassembled WGS sequence"/>
</dbReference>
<gene>
    <name evidence="3" type="ORF">RM574_19985</name>
    <name evidence="2" type="ORF">RM698_18535</name>
</gene>
<dbReference type="Proteomes" id="UP001183607">
    <property type="component" value="Unassembled WGS sequence"/>
</dbReference>
<dbReference type="Pfam" id="PF00903">
    <property type="entry name" value="Glyoxalase"/>
    <property type="match status" value="1"/>
</dbReference>
<reference evidence="4" key="1">
    <citation type="submission" date="2023-07" db="EMBL/GenBank/DDBJ databases">
        <title>30 novel species of actinomycetes from the DSMZ collection.</title>
        <authorList>
            <person name="Nouioui I."/>
        </authorList>
    </citation>
    <scope>NUCLEOTIDE SEQUENCE [LARGE SCALE GENOMIC DNA]</scope>
    <source>
        <strain evidence="2">DSM 41979</strain>
        <strain evidence="4">DSM 41982</strain>
    </source>
</reference>
<dbReference type="EMBL" id="JAVRET010000042">
    <property type="protein sequence ID" value="MDT0411038.1"/>
    <property type="molecule type" value="Genomic_DNA"/>
</dbReference>
<dbReference type="EMBL" id="JAVRER010000032">
    <property type="protein sequence ID" value="MDT0417767.1"/>
    <property type="molecule type" value="Genomic_DNA"/>
</dbReference>
<dbReference type="InterPro" id="IPR004360">
    <property type="entry name" value="Glyas_Fos-R_dOase_dom"/>
</dbReference>
<dbReference type="PROSITE" id="PS51819">
    <property type="entry name" value="VOC"/>
    <property type="match status" value="1"/>
</dbReference>
<keyword evidence="5" id="KW-1185">Reference proteome</keyword>
<dbReference type="InterPro" id="IPR037523">
    <property type="entry name" value="VOC_core"/>
</dbReference>
<dbReference type="SUPFAM" id="SSF54593">
    <property type="entry name" value="Glyoxalase/Bleomycin resistance protein/Dihydroxybiphenyl dioxygenase"/>
    <property type="match status" value="1"/>
</dbReference>
<feature type="domain" description="VOC" evidence="1">
    <location>
        <begin position="3"/>
        <end position="118"/>
    </location>
</feature>
<protein>
    <submittedName>
        <fullName evidence="3">VOC family protein</fullName>
    </submittedName>
</protein>
<dbReference type="Gene3D" id="3.10.180.10">
    <property type="entry name" value="2,3-Dihydroxybiphenyl 1,2-Dioxygenase, domain 1"/>
    <property type="match status" value="1"/>
</dbReference>